<evidence type="ECO:0000256" key="2">
    <source>
        <dbReference type="ARBA" id="ARBA00023136"/>
    </source>
</evidence>
<dbReference type="Gene3D" id="2.130.10.10">
    <property type="entry name" value="YVTN repeat-like/Quinoprotein amine dehydrogenase"/>
    <property type="match status" value="1"/>
</dbReference>
<feature type="compositionally biased region" description="Polar residues" evidence="3">
    <location>
        <begin position="797"/>
        <end position="808"/>
    </location>
</feature>
<evidence type="ECO:0000256" key="3">
    <source>
        <dbReference type="SAM" id="MobiDB-lite"/>
    </source>
</evidence>
<dbReference type="Proteomes" id="UP000054560">
    <property type="component" value="Unassembled WGS sequence"/>
</dbReference>
<sequence length="1201" mass="134206">MQHDAERSVDTVLFKLLEHINRILECLTAGLWAVDICHTEFLDAFFAVLNDGSVICYSAKRRKNADTKREYEGTHLHKVAASSAAFNPKYMTIALACHRDVKVFRVTGQTLGMKLSHVCSLRQQNRPWDKAGSPCALSWTPDWNALAVGHAKSGISVWTAFGSLLLCSATDDGHLPTEEETNKSMLGVKSMDWGPYGYRLCAIFYQKRDGVFKTGGEIMDFAFHKTAACSTIAQSQSDCALLIGEDRLHLHIEGLGGKDGSWVQGSLDKLCELHWNVIQVDMTYIGENWPIQYASINAAKTHLAVAGKKGFAVYDRSREKWNFFRNQRMEQSFTVRGGLSWFGSLLIVPSTADGRSEIRLYDCQKVLEESSIVARLESFCPISLLNSFENYIVAFTTDRYISLYRICKKAKDYTIEIVLTESVTQWIPYPLGVSYIALSLVGRDEDEDGLSHRKHIGRTATNQRVRSVLIVIHGELHMLPLDLTPGAESLAVNEHCLLSSGVEGVWLPSRSEFVPAGLPASIYMYTKEGQMKAWMPTEGVKKSDTKRLMLKFRTDFYPVVIYQNKAIILGIESDTSYESNSHMSSFQFSTFEHKTQMYLHHILVRLLEFRLHGDAYRVAQQCYAMPYFSHAMELMLHNVLEDEHSSDLAVSEYELLPLVIDFVMKFPEYLEVIAHCARKTEVALWSFLFSRVGNPKRLFEACIDEGRLHTASSYLVILQTLEPPVASCKYATRLLDAALDSDHWELSKELMRFLSSIAHDTQFRGDIPGSITSMPRRNTVRSNSQNDPRSLERDEPTSSNTSATSRQASVITDMTLEANVETVDKSVSKKVETGTSMDDLMASTESISQDVQGDGVRSVGTQTNLIRSADRFYTNVLLSQHARKLMRNYEMRALLVFARNLAFPLRRWLWIERHRDALVSDFPAAFHNLHDQFDWPLPGTRRRSGGGSILPFLPTSIKSNPSSRSTTPEPFTNTQTQGKVTDVTEADQVSRSQTPSTNADNAATSLVGAVKKLRLRESSDPREPGSVVAFDVMTEARATTKARSVQRAKSISAMTGLGANSGHHVLDDESWRTLSGRRASNAGTAAIQRSRSMAPQSIKIFDDDAKRGLRHLLDLCLVAGCHDWAALAALALQDRLGLHAVFCACTRDGRYPGGITSFFDKMMGTTTSGTGICYANFLQTVLNRYNVAIRQRKSIGGADPL</sequence>
<dbReference type="AlphaFoldDB" id="A0A0L0FR70"/>
<dbReference type="PANTHER" id="PTHR22746">
    <property type="entry name" value="RAB6A-GEF COMPLEX PARTNER PROTEIN 1"/>
    <property type="match status" value="1"/>
</dbReference>
<dbReference type="GO" id="GO:0000139">
    <property type="term" value="C:Golgi membrane"/>
    <property type="evidence" value="ECO:0007669"/>
    <property type="project" value="TreeGrafter"/>
</dbReference>
<dbReference type="PANTHER" id="PTHR22746:SF10">
    <property type="entry name" value="GUANINE NUCLEOTIDE EXCHANGE FACTOR SUBUNIT RIC1"/>
    <property type="match status" value="1"/>
</dbReference>
<dbReference type="InterPro" id="IPR036322">
    <property type="entry name" value="WD40_repeat_dom_sf"/>
</dbReference>
<evidence type="ECO:0000259" key="4">
    <source>
        <dbReference type="Pfam" id="PF07064"/>
    </source>
</evidence>
<feature type="domain" description="RIC1 C-terminal alpha solenoid region" evidence="4">
    <location>
        <begin position="600"/>
        <end position="761"/>
    </location>
</feature>
<dbReference type="SUPFAM" id="SSF117289">
    <property type="entry name" value="Nucleoporin domain"/>
    <property type="match status" value="1"/>
</dbReference>
<dbReference type="GO" id="GO:0034066">
    <property type="term" value="C:Ric1-Rgp1 guanyl-nucleotide exchange factor complex"/>
    <property type="evidence" value="ECO:0007669"/>
    <property type="project" value="InterPro"/>
</dbReference>
<evidence type="ECO:0000313" key="6">
    <source>
        <dbReference type="Proteomes" id="UP000054560"/>
    </source>
</evidence>
<feature type="compositionally biased region" description="Polar residues" evidence="3">
    <location>
        <begin position="770"/>
        <end position="788"/>
    </location>
</feature>
<dbReference type="RefSeq" id="XP_014153214.1">
    <property type="nucleotide sequence ID" value="XM_014297739.1"/>
</dbReference>
<accession>A0A0L0FR70</accession>
<dbReference type="GO" id="GO:0042147">
    <property type="term" value="P:retrograde transport, endosome to Golgi"/>
    <property type="evidence" value="ECO:0007669"/>
    <property type="project" value="TreeGrafter"/>
</dbReference>
<dbReference type="eggNOG" id="KOG2006">
    <property type="taxonomic scope" value="Eukaryota"/>
</dbReference>
<dbReference type="EMBL" id="KQ242327">
    <property type="protein sequence ID" value="KNC79312.1"/>
    <property type="molecule type" value="Genomic_DNA"/>
</dbReference>
<dbReference type="OrthoDB" id="67540at2759"/>
<dbReference type="STRING" id="667725.A0A0L0FR70"/>
<feature type="region of interest" description="Disordered" evidence="3">
    <location>
        <begin position="765"/>
        <end position="808"/>
    </location>
</feature>
<gene>
    <name evidence="5" type="ORF">SARC_08295</name>
</gene>
<dbReference type="Pfam" id="PF07064">
    <property type="entry name" value="RIC1"/>
    <property type="match status" value="1"/>
</dbReference>
<comment type="subcellular location">
    <subcellularLocation>
        <location evidence="1">Membrane</location>
    </subcellularLocation>
</comment>
<dbReference type="SUPFAM" id="SSF50978">
    <property type="entry name" value="WD40 repeat-like"/>
    <property type="match status" value="1"/>
</dbReference>
<evidence type="ECO:0000313" key="5">
    <source>
        <dbReference type="EMBL" id="KNC79312.1"/>
    </source>
</evidence>
<proteinExistence type="predicted"/>
<dbReference type="GeneID" id="25908799"/>
<reference evidence="5 6" key="1">
    <citation type="submission" date="2011-02" db="EMBL/GenBank/DDBJ databases">
        <title>The Genome Sequence of Sphaeroforma arctica JP610.</title>
        <authorList>
            <consortium name="The Broad Institute Genome Sequencing Platform"/>
            <person name="Russ C."/>
            <person name="Cuomo C."/>
            <person name="Young S.K."/>
            <person name="Zeng Q."/>
            <person name="Gargeya S."/>
            <person name="Alvarado L."/>
            <person name="Berlin A."/>
            <person name="Chapman S.B."/>
            <person name="Chen Z."/>
            <person name="Freedman E."/>
            <person name="Gellesch M."/>
            <person name="Goldberg J."/>
            <person name="Griggs A."/>
            <person name="Gujja S."/>
            <person name="Heilman E."/>
            <person name="Heiman D."/>
            <person name="Howarth C."/>
            <person name="Mehta T."/>
            <person name="Neiman D."/>
            <person name="Pearson M."/>
            <person name="Roberts A."/>
            <person name="Saif S."/>
            <person name="Shea T."/>
            <person name="Shenoy N."/>
            <person name="Sisk P."/>
            <person name="Stolte C."/>
            <person name="Sykes S."/>
            <person name="White J."/>
            <person name="Yandava C."/>
            <person name="Burger G."/>
            <person name="Gray M.W."/>
            <person name="Holland P.W.H."/>
            <person name="King N."/>
            <person name="Lang F.B.F."/>
            <person name="Roger A.J."/>
            <person name="Ruiz-Trillo I."/>
            <person name="Haas B."/>
            <person name="Nusbaum C."/>
            <person name="Birren B."/>
        </authorList>
    </citation>
    <scope>NUCLEOTIDE SEQUENCE [LARGE SCALE GENOMIC DNA]</scope>
    <source>
        <strain evidence="5 6">JP610</strain>
    </source>
</reference>
<dbReference type="InterPro" id="IPR015943">
    <property type="entry name" value="WD40/YVTN_repeat-like_dom_sf"/>
</dbReference>
<dbReference type="GO" id="GO:0006886">
    <property type="term" value="P:intracellular protein transport"/>
    <property type="evidence" value="ECO:0007669"/>
    <property type="project" value="InterPro"/>
</dbReference>
<dbReference type="Pfam" id="PF25440">
    <property type="entry name" value="Beta-prop_RIC1_2nd"/>
    <property type="match status" value="1"/>
</dbReference>
<feature type="region of interest" description="Disordered" evidence="3">
    <location>
        <begin position="946"/>
        <end position="1003"/>
    </location>
</feature>
<name>A0A0L0FR70_9EUKA</name>
<dbReference type="InterPro" id="IPR040096">
    <property type="entry name" value="Ric1"/>
</dbReference>
<feature type="compositionally biased region" description="Polar residues" evidence="3">
    <location>
        <begin position="987"/>
        <end position="1003"/>
    </location>
</feature>
<evidence type="ECO:0000256" key="1">
    <source>
        <dbReference type="ARBA" id="ARBA00004370"/>
    </source>
</evidence>
<organism evidence="5 6">
    <name type="scientific">Sphaeroforma arctica JP610</name>
    <dbReference type="NCBI Taxonomy" id="667725"/>
    <lineage>
        <taxon>Eukaryota</taxon>
        <taxon>Ichthyosporea</taxon>
        <taxon>Ichthyophonida</taxon>
        <taxon>Sphaeroforma</taxon>
    </lineage>
</organism>
<dbReference type="InterPro" id="IPR009771">
    <property type="entry name" value="RIC1_C"/>
</dbReference>
<protein>
    <recommendedName>
        <fullName evidence="4">RIC1 C-terminal alpha solenoid region domain-containing protein</fullName>
    </recommendedName>
</protein>
<feature type="compositionally biased region" description="Polar residues" evidence="3">
    <location>
        <begin position="956"/>
        <end position="979"/>
    </location>
</feature>
<keyword evidence="2" id="KW-0472">Membrane</keyword>
<dbReference type="GO" id="GO:0005829">
    <property type="term" value="C:cytosol"/>
    <property type="evidence" value="ECO:0007669"/>
    <property type="project" value="TreeGrafter"/>
</dbReference>
<keyword evidence="6" id="KW-1185">Reference proteome</keyword>